<proteinExistence type="inferred from homology"/>
<evidence type="ECO:0000256" key="2">
    <source>
        <dbReference type="ARBA" id="ARBA00022630"/>
    </source>
</evidence>
<comment type="similarity">
    <text evidence="5">Belongs to the L2HGDH family.</text>
</comment>
<dbReference type="HOGENOM" id="CLU_024775_0_1_2"/>
<dbReference type="Proteomes" id="UP000000758">
    <property type="component" value="Chromosome"/>
</dbReference>
<dbReference type="EMBL" id="DP000238">
    <property type="protein sequence ID" value="ABK76953.1"/>
    <property type="molecule type" value="Genomic_DNA"/>
</dbReference>
<dbReference type="SUPFAM" id="SSF51905">
    <property type="entry name" value="FAD/NAD(P)-binding domain"/>
    <property type="match status" value="1"/>
</dbReference>
<dbReference type="STRING" id="414004.CENSYa_0316"/>
<reference evidence="8 9" key="1">
    <citation type="journal article" date="2006" name="Proc. Natl. Acad. Sci. U.S.A.">
        <title>Genomic analysis of the uncultivated marine crenarchaeote Cenarchaeum symbiosum.</title>
        <authorList>
            <person name="Hallam S.J."/>
            <person name="Konstantinidis K.T."/>
            <person name="Putnam N."/>
            <person name="Schleper C."/>
            <person name="Watanabe Y."/>
            <person name="Sugahara J."/>
            <person name="Preston C."/>
            <person name="de la Torre J."/>
            <person name="Richardson P.M."/>
            <person name="DeLong E.F."/>
        </authorList>
    </citation>
    <scope>NUCLEOTIDE SEQUENCE [LARGE SCALE GENOMIC DNA]</scope>
    <source>
        <strain evidence="9">A</strain>
    </source>
</reference>
<name>A0RUD6_CENSY</name>
<dbReference type="EnsemblBacteria" id="ABK76953">
    <property type="protein sequence ID" value="ABK76953"/>
    <property type="gene ID" value="CENSYa_0316"/>
</dbReference>
<evidence type="ECO:0000313" key="8">
    <source>
        <dbReference type="EMBL" id="ABK76953.1"/>
    </source>
</evidence>
<sequence>MRHCTATATIIPAQVAAYAMTKRFDVVIVGAGILGTSIAYFLGHLNPSREIAVVEQALRVAFHTSGRNTGKVHAPYLYDPKKKALTARASFHGYAMWEEYSKNRGLPFKRDGVVEVAMDADATGVLDRHLQWGMENGLGEDEIMLLDRAEMEKREPNVKCEAAIYCGRDASVDYAAFTRALGGDTTAAGVRFLLNTRATGISRIDDGWNVTLDGEHEVEAGLLINAAGGEAVDLAHAAGVAKDLTDVHFRGEYWRAPAEYSGLTHSSVYSVPARPEYPFLDPHWIVRSDGTCEVGPNAVPVFSPYGYTGRENARRLVPKMFEMLSSGARKMVFDRQFQKLALGEVRSSLSKSAMIGRVQSFLPGIDPGRFTERGSAGIRSSVVDSGGHFVPDAVLAPGHSSFHILNYNSPGATGALPFAAHIVGRLGAEGLLKNEMEDAQCGPWRFGEVAAHMAG</sequence>
<evidence type="ECO:0000313" key="9">
    <source>
        <dbReference type="Proteomes" id="UP000000758"/>
    </source>
</evidence>
<dbReference type="InterPro" id="IPR036188">
    <property type="entry name" value="FAD/NAD-bd_sf"/>
</dbReference>
<dbReference type="AlphaFoldDB" id="A0RUD6"/>
<evidence type="ECO:0000256" key="1">
    <source>
        <dbReference type="ARBA" id="ARBA00001974"/>
    </source>
</evidence>
<evidence type="ECO:0000256" key="4">
    <source>
        <dbReference type="ARBA" id="ARBA00023002"/>
    </source>
</evidence>
<dbReference type="PANTHER" id="PTHR43104">
    <property type="entry name" value="L-2-HYDROXYGLUTARATE DEHYDROGENASE, MITOCHONDRIAL"/>
    <property type="match status" value="1"/>
</dbReference>
<dbReference type="PANTHER" id="PTHR43104:SF2">
    <property type="entry name" value="L-2-HYDROXYGLUTARATE DEHYDROGENASE, MITOCHONDRIAL"/>
    <property type="match status" value="1"/>
</dbReference>
<feature type="domain" description="FAD dependent oxidoreductase" evidence="7">
    <location>
        <begin position="25"/>
        <end position="420"/>
    </location>
</feature>
<dbReference type="InterPro" id="IPR006076">
    <property type="entry name" value="FAD-dep_OxRdtase"/>
</dbReference>
<dbReference type="Gene3D" id="3.50.50.60">
    <property type="entry name" value="FAD/NAD(P)-binding domain"/>
    <property type="match status" value="1"/>
</dbReference>
<evidence type="ECO:0000256" key="6">
    <source>
        <dbReference type="SAM" id="Phobius"/>
    </source>
</evidence>
<evidence type="ECO:0000259" key="7">
    <source>
        <dbReference type="Pfam" id="PF01266"/>
    </source>
</evidence>
<protein>
    <submittedName>
        <fullName evidence="8">Dehydrogenase</fullName>
    </submittedName>
</protein>
<keyword evidence="6" id="KW-0472">Membrane</keyword>
<accession>A0RUD6</accession>
<keyword evidence="3" id="KW-0274">FAD</keyword>
<keyword evidence="6" id="KW-0812">Transmembrane</keyword>
<gene>
    <name evidence="8" type="ordered locus">CENSYa_0316</name>
</gene>
<dbReference type="GO" id="GO:0047545">
    <property type="term" value="F:(S)-2-hydroxyglutarate dehydrogenase activity"/>
    <property type="evidence" value="ECO:0007669"/>
    <property type="project" value="TreeGrafter"/>
</dbReference>
<keyword evidence="6" id="KW-1133">Transmembrane helix</keyword>
<evidence type="ECO:0000256" key="3">
    <source>
        <dbReference type="ARBA" id="ARBA00022827"/>
    </source>
</evidence>
<keyword evidence="9" id="KW-1185">Reference proteome</keyword>
<dbReference type="PATRIC" id="fig|414004.10.peg.282"/>
<keyword evidence="4" id="KW-0560">Oxidoreductase</keyword>
<keyword evidence="2" id="KW-0285">Flavoprotein</keyword>
<dbReference type="Gene3D" id="3.30.9.10">
    <property type="entry name" value="D-Amino Acid Oxidase, subunit A, domain 2"/>
    <property type="match status" value="1"/>
</dbReference>
<organism evidence="8 9">
    <name type="scientific">Cenarchaeum symbiosum (strain A)</name>
    <dbReference type="NCBI Taxonomy" id="414004"/>
    <lineage>
        <taxon>Archaea</taxon>
        <taxon>Nitrososphaerota</taxon>
        <taxon>Candidatus Cenarchaeales</taxon>
        <taxon>Candidatus Cenarchaeaceae</taxon>
        <taxon>Candidatus Cenarchaeum</taxon>
    </lineage>
</organism>
<dbReference type="KEGG" id="csy:CENSYa_0316"/>
<comment type="cofactor">
    <cofactor evidence="1">
        <name>FAD</name>
        <dbReference type="ChEBI" id="CHEBI:57692"/>
    </cofactor>
</comment>
<dbReference type="Pfam" id="PF01266">
    <property type="entry name" value="DAO"/>
    <property type="match status" value="1"/>
</dbReference>
<feature type="transmembrane region" description="Helical" evidence="6">
    <location>
        <begin position="27"/>
        <end position="43"/>
    </location>
</feature>
<evidence type="ECO:0000256" key="5">
    <source>
        <dbReference type="ARBA" id="ARBA00037941"/>
    </source>
</evidence>